<dbReference type="InterPro" id="IPR007621">
    <property type="entry name" value="TPM_dom"/>
</dbReference>
<feature type="transmembrane region" description="Helical" evidence="1">
    <location>
        <begin position="186"/>
        <end position="205"/>
    </location>
</feature>
<evidence type="ECO:0000259" key="3">
    <source>
        <dbReference type="Pfam" id="PF04536"/>
    </source>
</evidence>
<dbReference type="Proteomes" id="UP001596170">
    <property type="component" value="Unassembled WGS sequence"/>
</dbReference>
<feature type="domain" description="TPM" evidence="3">
    <location>
        <begin position="37"/>
        <end position="156"/>
    </location>
</feature>
<keyword evidence="5" id="KW-1185">Reference proteome</keyword>
<protein>
    <submittedName>
        <fullName evidence="4">TPM domain-containing protein</fullName>
    </submittedName>
</protein>
<name>A0ABW1L620_9BACL</name>
<organism evidence="4 5">
    <name type="scientific">Paenisporosarcina macmurdoensis</name>
    <dbReference type="NCBI Taxonomy" id="212659"/>
    <lineage>
        <taxon>Bacteria</taxon>
        <taxon>Bacillati</taxon>
        <taxon>Bacillota</taxon>
        <taxon>Bacilli</taxon>
        <taxon>Bacillales</taxon>
        <taxon>Caryophanaceae</taxon>
        <taxon>Paenisporosarcina</taxon>
    </lineage>
</organism>
<keyword evidence="2" id="KW-0732">Signal</keyword>
<evidence type="ECO:0000256" key="1">
    <source>
        <dbReference type="SAM" id="Phobius"/>
    </source>
</evidence>
<evidence type="ECO:0000256" key="2">
    <source>
        <dbReference type="SAM" id="SignalP"/>
    </source>
</evidence>
<dbReference type="EMBL" id="JBHSRI010000009">
    <property type="protein sequence ID" value="MFC6039425.1"/>
    <property type="molecule type" value="Genomic_DNA"/>
</dbReference>
<feature type="signal peptide" evidence="2">
    <location>
        <begin position="1"/>
        <end position="24"/>
    </location>
</feature>
<dbReference type="PANTHER" id="PTHR30373:SF2">
    <property type="entry name" value="UPF0603 PROTEIN YGCG"/>
    <property type="match status" value="1"/>
</dbReference>
<feature type="chain" id="PRO_5047540416" evidence="2">
    <location>
        <begin position="25"/>
        <end position="261"/>
    </location>
</feature>
<dbReference type="Gene3D" id="3.10.310.50">
    <property type="match status" value="1"/>
</dbReference>
<evidence type="ECO:0000313" key="5">
    <source>
        <dbReference type="Proteomes" id="UP001596170"/>
    </source>
</evidence>
<gene>
    <name evidence="4" type="ORF">ACFPYN_08315</name>
</gene>
<accession>A0ABW1L620</accession>
<proteinExistence type="predicted"/>
<sequence>MKKAALFVGTALLFLLTLAPMIQAATIPQPVGDIYTQDFAGLLNDEQKAEINQLAARLDDATGAQIAVLTVNSLDGADIQSFANQAFREYKLGDAEKNNGVLLVIDMDSREMWVEVGYGLEGALPDGKVGRILDEFTVPYMKNDQADLAILNTMKVFYQEIAKEYEWNGEAVNPIQSAKSSEDEGGSSFSITTIIIIIFVLFMVFKNRGGGGMGPGSRGRRGGFPMIGPGSFGGGFGGGGGGGFRGGGGGSSGGGGAGRGF</sequence>
<keyword evidence="1" id="KW-1133">Transmembrane helix</keyword>
<reference evidence="5" key="1">
    <citation type="journal article" date="2019" name="Int. J. Syst. Evol. Microbiol.">
        <title>The Global Catalogue of Microorganisms (GCM) 10K type strain sequencing project: providing services to taxonomists for standard genome sequencing and annotation.</title>
        <authorList>
            <consortium name="The Broad Institute Genomics Platform"/>
            <consortium name="The Broad Institute Genome Sequencing Center for Infectious Disease"/>
            <person name="Wu L."/>
            <person name="Ma J."/>
        </authorList>
    </citation>
    <scope>NUCLEOTIDE SEQUENCE [LARGE SCALE GENOMIC DNA]</scope>
    <source>
        <strain evidence="5">CCUG 54527</strain>
    </source>
</reference>
<keyword evidence="1" id="KW-0472">Membrane</keyword>
<comment type="caution">
    <text evidence="4">The sequence shown here is derived from an EMBL/GenBank/DDBJ whole genome shotgun (WGS) entry which is preliminary data.</text>
</comment>
<keyword evidence="1" id="KW-0812">Transmembrane</keyword>
<dbReference type="PANTHER" id="PTHR30373">
    <property type="entry name" value="UPF0603 PROTEIN YGCG"/>
    <property type="match status" value="1"/>
</dbReference>
<evidence type="ECO:0000313" key="4">
    <source>
        <dbReference type="EMBL" id="MFC6039425.1"/>
    </source>
</evidence>
<dbReference type="RefSeq" id="WP_377733508.1">
    <property type="nucleotide sequence ID" value="NZ_JBHSRI010000009.1"/>
</dbReference>
<dbReference type="Pfam" id="PF04536">
    <property type="entry name" value="TPM_phosphatase"/>
    <property type="match status" value="1"/>
</dbReference>